<dbReference type="InterPro" id="IPR028156">
    <property type="entry name" value="RIP"/>
</dbReference>
<dbReference type="OrthoDB" id="435311at2759"/>
<evidence type="ECO:0000313" key="3">
    <source>
        <dbReference type="Proteomes" id="UP000076420"/>
    </source>
</evidence>
<dbReference type="Pfam" id="PF14766">
    <property type="entry name" value="RPA_interact_N"/>
    <property type="match status" value="1"/>
</dbReference>
<evidence type="ECO:0000313" key="2">
    <source>
        <dbReference type="EnsemblMetazoa" id="BGLB028120-PA"/>
    </source>
</evidence>
<dbReference type="Proteomes" id="UP000076420">
    <property type="component" value="Unassembled WGS sequence"/>
</dbReference>
<dbReference type="VEuPathDB" id="VectorBase:BGLB028120"/>
<dbReference type="PANTHER" id="PTHR31742:SF1">
    <property type="entry name" value="RPA-INTERACTING PROTEIN"/>
    <property type="match status" value="1"/>
</dbReference>
<gene>
    <name evidence="2" type="primary">106056216</name>
</gene>
<dbReference type="PANTHER" id="PTHR31742">
    <property type="entry name" value="RPA-INTERACTING PROTEIN RPAIN"/>
    <property type="match status" value="1"/>
</dbReference>
<dbReference type="AlphaFoldDB" id="A0A2C9L872"/>
<organism evidence="2 3">
    <name type="scientific">Biomphalaria glabrata</name>
    <name type="common">Bloodfluke planorb</name>
    <name type="synonym">Freshwater snail</name>
    <dbReference type="NCBI Taxonomy" id="6526"/>
    <lineage>
        <taxon>Eukaryota</taxon>
        <taxon>Metazoa</taxon>
        <taxon>Spiralia</taxon>
        <taxon>Lophotrochozoa</taxon>
        <taxon>Mollusca</taxon>
        <taxon>Gastropoda</taxon>
        <taxon>Heterobranchia</taxon>
        <taxon>Euthyneura</taxon>
        <taxon>Panpulmonata</taxon>
        <taxon>Hygrophila</taxon>
        <taxon>Lymnaeoidea</taxon>
        <taxon>Planorbidae</taxon>
        <taxon>Biomphalaria</taxon>
    </lineage>
</organism>
<accession>A0A2C9L872</accession>
<sequence>MSRDSTFTVSSTRQNMFKYRTPPWKETYRKQCLDRLKESRNKQQSLRRHICFDNPGDAADAGATVSDIIDIDAIMKEEWRKLQSKHFDIVENDLNGDSSDEMFAFYESIHSEIRKELEADLIKEGEASK</sequence>
<dbReference type="GO" id="GO:0006606">
    <property type="term" value="P:protein import into nucleus"/>
    <property type="evidence" value="ECO:0007669"/>
    <property type="project" value="TreeGrafter"/>
</dbReference>
<feature type="domain" description="RPA-interacting protein N-terminal" evidence="1">
    <location>
        <begin position="13"/>
        <end position="45"/>
    </location>
</feature>
<dbReference type="STRING" id="6526.A0A2C9L872"/>
<dbReference type="EnsemblMetazoa" id="BGLB028120-RA">
    <property type="protein sequence ID" value="BGLB028120-PA"/>
    <property type="gene ID" value="BGLB028120"/>
</dbReference>
<protein>
    <recommendedName>
        <fullName evidence="1">RPA-interacting protein N-terminal domain-containing protein</fullName>
    </recommendedName>
</protein>
<reference evidence="2" key="1">
    <citation type="submission" date="2020-05" db="UniProtKB">
        <authorList>
            <consortium name="EnsemblMetazoa"/>
        </authorList>
    </citation>
    <scope>IDENTIFICATION</scope>
    <source>
        <strain evidence="2">BB02</strain>
    </source>
</reference>
<evidence type="ECO:0000259" key="1">
    <source>
        <dbReference type="Pfam" id="PF14766"/>
    </source>
</evidence>
<dbReference type="GO" id="GO:0005634">
    <property type="term" value="C:nucleus"/>
    <property type="evidence" value="ECO:0007669"/>
    <property type="project" value="TreeGrafter"/>
</dbReference>
<dbReference type="VEuPathDB" id="VectorBase:BGLAX_041696"/>
<dbReference type="KEGG" id="bgt:106056216"/>
<proteinExistence type="predicted"/>
<name>A0A2C9L872_BIOGL</name>
<dbReference type="InterPro" id="IPR028158">
    <property type="entry name" value="RPA_interact_N_dom"/>
</dbReference>
<dbReference type="EnsemblMetazoa" id="BGLB028120-RB">
    <property type="protein sequence ID" value="BGLB028120-PB"/>
    <property type="gene ID" value="BGLB028120"/>
</dbReference>